<gene>
    <name evidence="2" type="ORF">MGAL_10B014177</name>
</gene>
<sequence length="192" mass="20476">MIHNQHFNKPTHFKCRIGILNILLVINLPDNVDRSPLSDNSVVAWISVEIVAAWLLDDSVVAWLPGEIAATRLPDDVFAMMFLENNAKIKRRSAPTTTETDTGATGTADTSTGTTATSTITTASSTITTASHTGVTASTSTSTTVATANTVNNTEAVRPVIMPGGITLDKFNEEEIAGGTCIMFTEEKCMNE</sequence>
<feature type="compositionally biased region" description="Low complexity" evidence="1">
    <location>
        <begin position="94"/>
        <end position="116"/>
    </location>
</feature>
<protein>
    <submittedName>
        <fullName evidence="2">Uncharacterized protein</fullName>
    </submittedName>
</protein>
<feature type="region of interest" description="Disordered" evidence="1">
    <location>
        <begin position="91"/>
        <end position="116"/>
    </location>
</feature>
<evidence type="ECO:0000256" key="1">
    <source>
        <dbReference type="SAM" id="MobiDB-lite"/>
    </source>
</evidence>
<name>A0A8B6GHK1_MYTGA</name>
<reference evidence="2" key="1">
    <citation type="submission" date="2018-11" db="EMBL/GenBank/DDBJ databases">
        <authorList>
            <person name="Alioto T."/>
            <person name="Alioto T."/>
        </authorList>
    </citation>
    <scope>NUCLEOTIDE SEQUENCE</scope>
</reference>
<comment type="caution">
    <text evidence="2">The sequence shown here is derived from an EMBL/GenBank/DDBJ whole genome shotgun (WGS) entry which is preliminary data.</text>
</comment>
<evidence type="ECO:0000313" key="3">
    <source>
        <dbReference type="Proteomes" id="UP000596742"/>
    </source>
</evidence>
<evidence type="ECO:0000313" key="2">
    <source>
        <dbReference type="EMBL" id="VDI63891.1"/>
    </source>
</evidence>
<dbReference type="Proteomes" id="UP000596742">
    <property type="component" value="Unassembled WGS sequence"/>
</dbReference>
<keyword evidence="3" id="KW-1185">Reference proteome</keyword>
<organism evidence="2 3">
    <name type="scientific">Mytilus galloprovincialis</name>
    <name type="common">Mediterranean mussel</name>
    <dbReference type="NCBI Taxonomy" id="29158"/>
    <lineage>
        <taxon>Eukaryota</taxon>
        <taxon>Metazoa</taxon>
        <taxon>Spiralia</taxon>
        <taxon>Lophotrochozoa</taxon>
        <taxon>Mollusca</taxon>
        <taxon>Bivalvia</taxon>
        <taxon>Autobranchia</taxon>
        <taxon>Pteriomorphia</taxon>
        <taxon>Mytilida</taxon>
        <taxon>Mytiloidea</taxon>
        <taxon>Mytilidae</taxon>
        <taxon>Mytilinae</taxon>
        <taxon>Mytilus</taxon>
    </lineage>
</organism>
<dbReference type="EMBL" id="UYJE01008432">
    <property type="protein sequence ID" value="VDI63891.1"/>
    <property type="molecule type" value="Genomic_DNA"/>
</dbReference>
<accession>A0A8B6GHK1</accession>
<proteinExistence type="predicted"/>
<dbReference type="AlphaFoldDB" id="A0A8B6GHK1"/>